<dbReference type="EMBL" id="CCKQ01007676">
    <property type="protein sequence ID" value="CDW79085.1"/>
    <property type="molecule type" value="Genomic_DNA"/>
</dbReference>
<feature type="compositionally biased region" description="Low complexity" evidence="2">
    <location>
        <begin position="809"/>
        <end position="825"/>
    </location>
</feature>
<keyword evidence="4" id="KW-1185">Reference proteome</keyword>
<evidence type="ECO:0000256" key="2">
    <source>
        <dbReference type="SAM" id="MobiDB-lite"/>
    </source>
</evidence>
<dbReference type="AlphaFoldDB" id="A0A078A9Z0"/>
<proteinExistence type="predicted"/>
<accession>A0A078A9Z0</accession>
<keyword evidence="1" id="KW-0175">Coiled coil</keyword>
<dbReference type="InParanoid" id="A0A078A9Z0"/>
<evidence type="ECO:0000313" key="4">
    <source>
        <dbReference type="Proteomes" id="UP000039865"/>
    </source>
</evidence>
<evidence type="ECO:0000256" key="1">
    <source>
        <dbReference type="SAM" id="Coils"/>
    </source>
</evidence>
<feature type="region of interest" description="Disordered" evidence="2">
    <location>
        <begin position="809"/>
        <end position="834"/>
    </location>
</feature>
<evidence type="ECO:0000313" key="3">
    <source>
        <dbReference type="EMBL" id="CDW79085.1"/>
    </source>
</evidence>
<reference evidence="3 4" key="1">
    <citation type="submission" date="2014-06" db="EMBL/GenBank/DDBJ databases">
        <authorList>
            <person name="Swart Estienne"/>
        </authorList>
    </citation>
    <scope>NUCLEOTIDE SEQUENCE [LARGE SCALE GENOMIC DNA]</scope>
    <source>
        <strain evidence="3 4">130c</strain>
    </source>
</reference>
<feature type="coiled-coil region" evidence="1">
    <location>
        <begin position="307"/>
        <end position="408"/>
    </location>
</feature>
<organism evidence="3 4">
    <name type="scientific">Stylonychia lemnae</name>
    <name type="common">Ciliate</name>
    <dbReference type="NCBI Taxonomy" id="5949"/>
    <lineage>
        <taxon>Eukaryota</taxon>
        <taxon>Sar</taxon>
        <taxon>Alveolata</taxon>
        <taxon>Ciliophora</taxon>
        <taxon>Intramacronucleata</taxon>
        <taxon>Spirotrichea</taxon>
        <taxon>Stichotrichia</taxon>
        <taxon>Sporadotrichida</taxon>
        <taxon>Oxytrichidae</taxon>
        <taxon>Stylonychinae</taxon>
        <taxon>Stylonychia</taxon>
    </lineage>
</organism>
<dbReference type="OrthoDB" id="299916at2759"/>
<sequence length="834" mass="96425">MHHYQKQQQHQYNHDAILEFTRPELQQFQGLSSQTQQVASLDVTKNKNNLREDIKMDPTIKSVSRQRQLKIQASTPINLLESQSNKVIDDELYSQNNQFNLFTHQKIPKHLRIENQATLKQALLELYLSVKIRSDEEIDNYNEALYLREKEQMAQVDGFTLIDYVKSSIEILMNMKFEDGHGVANQEDQLTDEDGQNIYEEAIKQQQEREFIPLKKNNDQKKRIRNTSREDKEILTTKQMPKIDDKTPSSSILDLQQKLDQISSPHSYVSSLISIPMAHPQYEKALRALENECRNHIKVEQQMKLHIDALQEKLLHSRKECDRLNNAVADKVQEHSESMHRLNEIIKKQEDDLISRLEKIQLLEDRSQAYKEEKETLLDRIKELQRQYDKLKKENGQLKKNIQDLSQSMGSLVEYQNNQNSRINITSTNQNNTLPEVLADYADMQVISKNQNMLRQFSEMKNVHFNNVNHINSNNSFILNTSRDSINHHQSIKNSKKLSVSILEYAKEPLTERNKDGLNNPYLVDGQSRMKQQIFNTNFHSELQQGRDEKYTGHKHCNTQIIQQQKGAQSLSQQSRFKQEYRLNLALQQQATSFSQKQQRLSFSHQKSFNQQHQSQNQQIQSHQNLFLSSANLVGTQNSAEITKKGSEISSGINISTDYTMSRIQGNGNQPNNNNNNSVIMTSQHFAINSGSGRSNPINYSVSMIHSGHTSANKQIQDPIENNYGERQLRNSQFDPVVSSGSVVHRNRQHELSHGYSTQAHRDGSLEKVIQIYNNKGQLKKKLPKSSLQKSLAENVSFKQKNLQQQINNSNGLINPNNSNNESKSFINISFTKK</sequence>
<gene>
    <name evidence="3" type="primary">Contig2114.g2274</name>
    <name evidence="3" type="ORF">STYLEM_8071</name>
</gene>
<protein>
    <submittedName>
        <fullName evidence="3">Uncharacterized protein</fullName>
    </submittedName>
</protein>
<feature type="region of interest" description="Disordered" evidence="2">
    <location>
        <begin position="597"/>
        <end position="621"/>
    </location>
</feature>
<dbReference type="Proteomes" id="UP000039865">
    <property type="component" value="Unassembled WGS sequence"/>
</dbReference>
<name>A0A078A9Z0_STYLE</name>